<dbReference type="PROSITE" id="PS50297">
    <property type="entry name" value="ANK_REP_REGION"/>
    <property type="match status" value="5"/>
</dbReference>
<keyword evidence="4" id="KW-1185">Reference proteome</keyword>
<feature type="compositionally biased region" description="Basic and acidic residues" evidence="2">
    <location>
        <begin position="262"/>
        <end position="290"/>
    </location>
</feature>
<dbReference type="AlphaFoldDB" id="A0A7M7HJ36"/>
<dbReference type="InterPro" id="IPR036770">
    <property type="entry name" value="Ankyrin_rpt-contain_sf"/>
</dbReference>
<feature type="region of interest" description="Disordered" evidence="2">
    <location>
        <begin position="365"/>
        <end position="387"/>
    </location>
</feature>
<reference evidence="3" key="2">
    <citation type="submission" date="2021-01" db="UniProtKB">
        <authorList>
            <consortium name="EnsemblMetazoa"/>
        </authorList>
    </citation>
    <scope>IDENTIFICATION</scope>
</reference>
<reference evidence="4" key="1">
    <citation type="submission" date="2015-02" db="EMBL/GenBank/DDBJ databases">
        <title>Genome sequencing for Strongylocentrotus purpuratus.</title>
        <authorList>
            <person name="Murali S."/>
            <person name="Liu Y."/>
            <person name="Vee V."/>
            <person name="English A."/>
            <person name="Wang M."/>
            <person name="Skinner E."/>
            <person name="Han Y."/>
            <person name="Muzny D.M."/>
            <person name="Worley K.C."/>
            <person name="Gibbs R.A."/>
        </authorList>
    </citation>
    <scope>NUCLEOTIDE SEQUENCE</scope>
</reference>
<dbReference type="PANTHER" id="PTHR22677:SF4">
    <property type="entry name" value="USHER SYNDROME TYPE-1G PROTEIN-LIKE PROTEIN"/>
    <property type="match status" value="1"/>
</dbReference>
<dbReference type="SMART" id="SM00248">
    <property type="entry name" value="ANK"/>
    <property type="match status" value="6"/>
</dbReference>
<dbReference type="EnsemblMetazoa" id="XM_011683132">
    <property type="protein sequence ID" value="XP_011681434"/>
    <property type="gene ID" value="LOC105446381"/>
</dbReference>
<feature type="repeat" description="ANK" evidence="1">
    <location>
        <begin position="129"/>
        <end position="161"/>
    </location>
</feature>
<evidence type="ECO:0000256" key="2">
    <source>
        <dbReference type="SAM" id="MobiDB-lite"/>
    </source>
</evidence>
<dbReference type="InterPro" id="IPR039323">
    <property type="entry name" value="ANKRD_45/46/60"/>
</dbReference>
<dbReference type="GeneID" id="105446381"/>
<dbReference type="Gene3D" id="1.25.40.20">
    <property type="entry name" value="Ankyrin repeat-containing domain"/>
    <property type="match status" value="2"/>
</dbReference>
<dbReference type="Pfam" id="PF12796">
    <property type="entry name" value="Ank_2"/>
    <property type="match status" value="1"/>
</dbReference>
<dbReference type="OMA" id="DPNENEY"/>
<dbReference type="PROSITE" id="PS50088">
    <property type="entry name" value="ANK_REPEAT"/>
    <property type="match status" value="5"/>
</dbReference>
<feature type="compositionally biased region" description="Basic and acidic residues" evidence="2">
    <location>
        <begin position="365"/>
        <end position="378"/>
    </location>
</feature>
<sequence length="434" mass="47416">MISLHGAAFGGHIDVMKYLIRQGSDVNKNDCRGRAPLHAAVKNDHLEVVNFLLGKGAEGTTFYGLTPLYIATQSDHIGVVNFLVSSEYNVNERNECGKSPLHAACYNGNMDIVKVLVQHNANVNEQDDDGWSPLHAAAQEGHQDIVDFLALNGADKNVKDIDGFTPLHAAVNAGHINAIEGIASCLHDPDEEETGDPRTGGHQNISNRGYVTVTLNNVDTHSRGTLTSQVDNEWEGNDCIQADITKRGAGGLSLQNLSTRTHGAEKDATDPNENEYRYQRRGDPNKEDTGHPLSGGHHSGAKHLATRGCTKKKKVKQIKEVDTKSRTGQLALKVENAEDGDDCIKADNAKRVADKPSLKNLLTRVDDDGKSGREEHNPFSHAKLKYPDIGKQDPMLHQMEAITCPATRTKDTKKKKRHGLVSPAWTSDMATQRI</sequence>
<dbReference type="Pfam" id="PF13637">
    <property type="entry name" value="Ank_4"/>
    <property type="match status" value="1"/>
</dbReference>
<dbReference type="Pfam" id="PF00023">
    <property type="entry name" value="Ank"/>
    <property type="match status" value="1"/>
</dbReference>
<dbReference type="InterPro" id="IPR002110">
    <property type="entry name" value="Ankyrin_rpt"/>
</dbReference>
<evidence type="ECO:0000256" key="1">
    <source>
        <dbReference type="PROSITE-ProRule" id="PRU00023"/>
    </source>
</evidence>
<evidence type="ECO:0000313" key="4">
    <source>
        <dbReference type="Proteomes" id="UP000007110"/>
    </source>
</evidence>
<keyword evidence="1" id="KW-0040">ANK repeat</keyword>
<feature type="compositionally biased region" description="Basic residues" evidence="2">
    <location>
        <begin position="299"/>
        <end position="311"/>
    </location>
</feature>
<feature type="repeat" description="ANK" evidence="1">
    <location>
        <begin position="63"/>
        <end position="95"/>
    </location>
</feature>
<dbReference type="InParanoid" id="A0A7M7HJ36"/>
<feature type="repeat" description="ANK" evidence="1">
    <location>
        <begin position="96"/>
        <end position="128"/>
    </location>
</feature>
<evidence type="ECO:0000313" key="3">
    <source>
        <dbReference type="EnsemblMetazoa" id="XP_011681434"/>
    </source>
</evidence>
<name>A0A7M7HJ36_STRPU</name>
<proteinExistence type="predicted"/>
<organism evidence="3 4">
    <name type="scientific">Strongylocentrotus purpuratus</name>
    <name type="common">Purple sea urchin</name>
    <dbReference type="NCBI Taxonomy" id="7668"/>
    <lineage>
        <taxon>Eukaryota</taxon>
        <taxon>Metazoa</taxon>
        <taxon>Echinodermata</taxon>
        <taxon>Eleutherozoa</taxon>
        <taxon>Echinozoa</taxon>
        <taxon>Echinoidea</taxon>
        <taxon>Euechinoidea</taxon>
        <taxon>Echinacea</taxon>
        <taxon>Camarodonta</taxon>
        <taxon>Echinidea</taxon>
        <taxon>Strongylocentrotidae</taxon>
        <taxon>Strongylocentrotus</taxon>
    </lineage>
</organism>
<feature type="repeat" description="ANK" evidence="1">
    <location>
        <begin position="1"/>
        <end position="31"/>
    </location>
</feature>
<dbReference type="Proteomes" id="UP000007110">
    <property type="component" value="Unassembled WGS sequence"/>
</dbReference>
<dbReference type="KEGG" id="spu:105446381"/>
<protein>
    <submittedName>
        <fullName evidence="3">Uncharacterized protein</fullName>
    </submittedName>
</protein>
<dbReference type="RefSeq" id="XP_011681434.1">
    <property type="nucleotide sequence ID" value="XM_011683132.2"/>
</dbReference>
<feature type="repeat" description="ANK" evidence="1">
    <location>
        <begin position="32"/>
        <end position="58"/>
    </location>
</feature>
<dbReference type="PANTHER" id="PTHR22677">
    <property type="entry name" value="ANKYRIN REPEAT DOMAIN-CONTAINING PROTEIN 60"/>
    <property type="match status" value="1"/>
</dbReference>
<accession>A0A7M7HJ36</accession>
<dbReference type="SUPFAM" id="SSF48403">
    <property type="entry name" value="Ankyrin repeat"/>
    <property type="match status" value="1"/>
</dbReference>
<feature type="region of interest" description="Disordered" evidence="2">
    <location>
        <begin position="254"/>
        <end position="311"/>
    </location>
</feature>
<dbReference type="OrthoDB" id="19014at2759"/>
<dbReference type="PRINTS" id="PR01415">
    <property type="entry name" value="ANKYRIN"/>
</dbReference>